<dbReference type="PANTHER" id="PTHR24421">
    <property type="entry name" value="NITRATE/NITRITE SENSOR PROTEIN NARX-RELATED"/>
    <property type="match status" value="1"/>
</dbReference>
<dbReference type="PANTHER" id="PTHR24421:SF10">
    <property type="entry name" value="NITRATE_NITRITE SENSOR PROTEIN NARQ"/>
    <property type="match status" value="1"/>
</dbReference>
<keyword evidence="12" id="KW-1185">Reference proteome</keyword>
<dbReference type="Pfam" id="PF02518">
    <property type="entry name" value="HATPase_c"/>
    <property type="match status" value="1"/>
</dbReference>
<keyword evidence="9" id="KW-0812">Transmembrane</keyword>
<evidence type="ECO:0000256" key="8">
    <source>
        <dbReference type="ARBA" id="ARBA00023012"/>
    </source>
</evidence>
<feature type="domain" description="Histidine kinase" evidence="10">
    <location>
        <begin position="284"/>
        <end position="371"/>
    </location>
</feature>
<dbReference type="EMBL" id="QKYN01000132">
    <property type="protein sequence ID" value="RAG81934.1"/>
    <property type="molecule type" value="Genomic_DNA"/>
</dbReference>
<evidence type="ECO:0000256" key="2">
    <source>
        <dbReference type="ARBA" id="ARBA00012438"/>
    </source>
</evidence>
<reference evidence="11 12" key="1">
    <citation type="submission" date="2018-06" db="EMBL/GenBank/DDBJ databases">
        <title>Streptacidiphilus pinicola sp. nov., isolated from pine grove soil.</title>
        <authorList>
            <person name="Roh S.G."/>
            <person name="Park S."/>
            <person name="Kim M.-K."/>
            <person name="Yun B.-R."/>
            <person name="Park J."/>
            <person name="Kim M.J."/>
            <person name="Kim Y.S."/>
            <person name="Kim S.B."/>
        </authorList>
    </citation>
    <scope>NUCLEOTIDE SEQUENCE [LARGE SCALE GENOMIC DNA]</scope>
    <source>
        <strain evidence="11 12">MMS16-CNU450</strain>
    </source>
</reference>
<dbReference type="GO" id="GO:0016020">
    <property type="term" value="C:membrane"/>
    <property type="evidence" value="ECO:0007669"/>
    <property type="project" value="InterPro"/>
</dbReference>
<accession>A0A2X0IAG0</accession>
<sequence length="375" mass="39155">MALAVLFAAVVVAGTFRAAVGQNGVRGLDALGVVLLAAAALASVGLRRVSPLGALAATTLLVNAYLLAGYAYGPVLLALMVAVFEVARQRPLATSARACGVAAAVSSATIFARVTGDHHATWLLALAWTGWSLLPWSLGALIHVLHAARTRAREDLVARTALEERMRIAGEVHDIAGHGFALVTMQAQVALLVFDEQPEQARRSLEAVRDTSSTALADLRRMLDTFHPRPDPRTPAMPAALAAPGPAGVAGLTELIGQVRAGGLPVGVAVDVGGELPEPLNAAVYRVVQEALTNVLRHAGPTRAEVSIDRQDGEVLVRVTDRGSGTPATVGPPGRGLTGMRRRVEDLHGRLETGPLDGGGFRVEARLPLPEEVRA</sequence>
<feature type="transmembrane region" description="Helical" evidence="9">
    <location>
        <begin position="53"/>
        <end position="72"/>
    </location>
</feature>
<keyword evidence="6 11" id="KW-0418">Kinase</keyword>
<evidence type="ECO:0000313" key="11">
    <source>
        <dbReference type="EMBL" id="RAG81934.1"/>
    </source>
</evidence>
<proteinExistence type="predicted"/>
<protein>
    <recommendedName>
        <fullName evidence="2">histidine kinase</fullName>
        <ecNumber evidence="2">2.7.13.3</ecNumber>
    </recommendedName>
</protein>
<dbReference type="GO" id="GO:0000155">
    <property type="term" value="F:phosphorelay sensor kinase activity"/>
    <property type="evidence" value="ECO:0007669"/>
    <property type="project" value="InterPro"/>
</dbReference>
<dbReference type="SUPFAM" id="SSF55874">
    <property type="entry name" value="ATPase domain of HSP90 chaperone/DNA topoisomerase II/histidine kinase"/>
    <property type="match status" value="1"/>
</dbReference>
<organism evidence="11 12">
    <name type="scientific">Streptacidiphilus pinicola</name>
    <dbReference type="NCBI Taxonomy" id="2219663"/>
    <lineage>
        <taxon>Bacteria</taxon>
        <taxon>Bacillati</taxon>
        <taxon>Actinomycetota</taxon>
        <taxon>Actinomycetes</taxon>
        <taxon>Kitasatosporales</taxon>
        <taxon>Streptomycetaceae</taxon>
        <taxon>Streptacidiphilus</taxon>
    </lineage>
</organism>
<evidence type="ECO:0000256" key="4">
    <source>
        <dbReference type="ARBA" id="ARBA00022679"/>
    </source>
</evidence>
<dbReference type="InterPro" id="IPR005467">
    <property type="entry name" value="His_kinase_dom"/>
</dbReference>
<keyword evidence="9" id="KW-0472">Membrane</keyword>
<evidence type="ECO:0000256" key="1">
    <source>
        <dbReference type="ARBA" id="ARBA00000085"/>
    </source>
</evidence>
<comment type="caution">
    <text evidence="11">The sequence shown here is derived from an EMBL/GenBank/DDBJ whole genome shotgun (WGS) entry which is preliminary data.</text>
</comment>
<evidence type="ECO:0000256" key="6">
    <source>
        <dbReference type="ARBA" id="ARBA00022777"/>
    </source>
</evidence>
<dbReference type="InterPro" id="IPR003594">
    <property type="entry name" value="HATPase_dom"/>
</dbReference>
<evidence type="ECO:0000259" key="10">
    <source>
        <dbReference type="PROSITE" id="PS50109"/>
    </source>
</evidence>
<name>A0A2X0IAG0_9ACTN</name>
<dbReference type="GO" id="GO:0046983">
    <property type="term" value="F:protein dimerization activity"/>
    <property type="evidence" value="ECO:0007669"/>
    <property type="project" value="InterPro"/>
</dbReference>
<evidence type="ECO:0000313" key="12">
    <source>
        <dbReference type="Proteomes" id="UP000248889"/>
    </source>
</evidence>
<dbReference type="InterPro" id="IPR011712">
    <property type="entry name" value="Sig_transdc_His_kin_sub3_dim/P"/>
</dbReference>
<dbReference type="PROSITE" id="PS50109">
    <property type="entry name" value="HIS_KIN"/>
    <property type="match status" value="1"/>
</dbReference>
<keyword evidence="9" id="KW-1133">Transmembrane helix</keyword>
<keyword evidence="5" id="KW-0547">Nucleotide-binding</keyword>
<dbReference type="OrthoDB" id="227596at2"/>
<keyword evidence="3" id="KW-0597">Phosphoprotein</keyword>
<dbReference type="CDD" id="cd16917">
    <property type="entry name" value="HATPase_UhpB-NarQ-NarX-like"/>
    <property type="match status" value="1"/>
</dbReference>
<dbReference type="Proteomes" id="UP000248889">
    <property type="component" value="Unassembled WGS sequence"/>
</dbReference>
<comment type="catalytic activity">
    <reaction evidence="1">
        <text>ATP + protein L-histidine = ADP + protein N-phospho-L-histidine.</text>
        <dbReference type="EC" id="2.7.13.3"/>
    </reaction>
</comment>
<feature type="transmembrane region" description="Helical" evidence="9">
    <location>
        <begin position="122"/>
        <end position="145"/>
    </location>
</feature>
<dbReference type="InterPro" id="IPR050482">
    <property type="entry name" value="Sensor_HK_TwoCompSys"/>
</dbReference>
<dbReference type="Pfam" id="PF07730">
    <property type="entry name" value="HisKA_3"/>
    <property type="match status" value="1"/>
</dbReference>
<evidence type="ECO:0000256" key="7">
    <source>
        <dbReference type="ARBA" id="ARBA00022840"/>
    </source>
</evidence>
<gene>
    <name evidence="11" type="ORF">DN069_30400</name>
</gene>
<dbReference type="Gene3D" id="1.20.5.1930">
    <property type="match status" value="1"/>
</dbReference>
<dbReference type="GO" id="GO:0005524">
    <property type="term" value="F:ATP binding"/>
    <property type="evidence" value="ECO:0007669"/>
    <property type="project" value="UniProtKB-KW"/>
</dbReference>
<dbReference type="AlphaFoldDB" id="A0A2X0IAG0"/>
<keyword evidence="8" id="KW-0902">Two-component regulatory system</keyword>
<evidence type="ECO:0000256" key="3">
    <source>
        <dbReference type="ARBA" id="ARBA00022553"/>
    </source>
</evidence>
<dbReference type="InterPro" id="IPR036890">
    <property type="entry name" value="HATPase_C_sf"/>
</dbReference>
<dbReference type="EC" id="2.7.13.3" evidence="2"/>
<keyword evidence="7" id="KW-0067">ATP-binding</keyword>
<evidence type="ECO:0000256" key="5">
    <source>
        <dbReference type="ARBA" id="ARBA00022741"/>
    </source>
</evidence>
<keyword evidence="4" id="KW-0808">Transferase</keyword>
<feature type="transmembrane region" description="Helical" evidence="9">
    <location>
        <begin position="28"/>
        <end position="46"/>
    </location>
</feature>
<evidence type="ECO:0000256" key="9">
    <source>
        <dbReference type="SAM" id="Phobius"/>
    </source>
</evidence>
<dbReference type="Gene3D" id="3.30.565.10">
    <property type="entry name" value="Histidine kinase-like ATPase, C-terminal domain"/>
    <property type="match status" value="1"/>
</dbReference>